<name>A0A368P8V8_9FLAO</name>
<dbReference type="RefSeq" id="WP_113966282.1">
    <property type="nucleotide sequence ID" value="NZ_JAWVXR010000003.1"/>
</dbReference>
<evidence type="ECO:0000256" key="3">
    <source>
        <dbReference type="ARBA" id="ARBA00022989"/>
    </source>
</evidence>
<keyword evidence="4 5" id="KW-0472">Membrane</keyword>
<keyword evidence="8" id="KW-1185">Reference proteome</keyword>
<keyword evidence="7" id="KW-0645">Protease</keyword>
<protein>
    <submittedName>
        <fullName evidence="7">Rhomboid family intramembrane serine protease</fullName>
    </submittedName>
</protein>
<comment type="caution">
    <text evidence="7">The sequence shown here is derived from an EMBL/GenBank/DDBJ whole genome shotgun (WGS) entry which is preliminary data.</text>
</comment>
<dbReference type="InterPro" id="IPR050925">
    <property type="entry name" value="Rhomboid_protease_S54"/>
</dbReference>
<feature type="transmembrane region" description="Helical" evidence="5">
    <location>
        <begin position="7"/>
        <end position="28"/>
    </location>
</feature>
<proteinExistence type="predicted"/>
<keyword evidence="2 5" id="KW-0812">Transmembrane</keyword>
<evidence type="ECO:0000256" key="4">
    <source>
        <dbReference type="ARBA" id="ARBA00023136"/>
    </source>
</evidence>
<evidence type="ECO:0000313" key="7">
    <source>
        <dbReference type="EMBL" id="RCU58823.1"/>
    </source>
</evidence>
<dbReference type="Pfam" id="PF01694">
    <property type="entry name" value="Rhomboid"/>
    <property type="match status" value="1"/>
</dbReference>
<dbReference type="PANTHER" id="PTHR43731:SF9">
    <property type="entry name" value="SLR1461 PROTEIN"/>
    <property type="match status" value="1"/>
</dbReference>
<feature type="transmembrane region" description="Helical" evidence="5">
    <location>
        <begin position="112"/>
        <end position="130"/>
    </location>
</feature>
<accession>A0A368P8V8</accession>
<feature type="domain" description="Peptidase S54 rhomboid" evidence="6">
    <location>
        <begin position="52"/>
        <end position="182"/>
    </location>
</feature>
<reference evidence="7 8" key="1">
    <citation type="submission" date="2018-07" db="EMBL/GenBank/DDBJ databases">
        <title>Oceanihabitans testaceum sp. nov., isolated from marine sediment.</title>
        <authorList>
            <person name="Li C.-M."/>
        </authorList>
    </citation>
    <scope>NUCLEOTIDE SEQUENCE [LARGE SCALE GENOMIC DNA]</scope>
    <source>
        <strain evidence="7 8">S9-10</strain>
    </source>
</reference>
<dbReference type="Proteomes" id="UP000252249">
    <property type="component" value="Unassembled WGS sequence"/>
</dbReference>
<evidence type="ECO:0000313" key="8">
    <source>
        <dbReference type="Proteomes" id="UP000252249"/>
    </source>
</evidence>
<evidence type="ECO:0000259" key="6">
    <source>
        <dbReference type="Pfam" id="PF01694"/>
    </source>
</evidence>
<dbReference type="GO" id="GO:0006508">
    <property type="term" value="P:proteolysis"/>
    <property type="evidence" value="ECO:0007669"/>
    <property type="project" value="UniProtKB-KW"/>
</dbReference>
<dbReference type="InterPro" id="IPR035952">
    <property type="entry name" value="Rhomboid-like_sf"/>
</dbReference>
<dbReference type="GO" id="GO:0016020">
    <property type="term" value="C:membrane"/>
    <property type="evidence" value="ECO:0007669"/>
    <property type="project" value="UniProtKB-SubCell"/>
</dbReference>
<feature type="transmembrane region" description="Helical" evidence="5">
    <location>
        <begin position="65"/>
        <end position="83"/>
    </location>
</feature>
<organism evidence="7 8">
    <name type="scientific">Oceanihabitans sediminis</name>
    <dbReference type="NCBI Taxonomy" id="1812012"/>
    <lineage>
        <taxon>Bacteria</taxon>
        <taxon>Pseudomonadati</taxon>
        <taxon>Bacteroidota</taxon>
        <taxon>Flavobacteriia</taxon>
        <taxon>Flavobacteriales</taxon>
        <taxon>Flavobacteriaceae</taxon>
        <taxon>Oceanihabitans</taxon>
    </lineage>
</organism>
<gene>
    <name evidence="7" type="ORF">DU428_05490</name>
</gene>
<dbReference type="SUPFAM" id="SSF144091">
    <property type="entry name" value="Rhomboid-like"/>
    <property type="match status" value="1"/>
</dbReference>
<feature type="transmembrane region" description="Helical" evidence="5">
    <location>
        <begin position="137"/>
        <end position="156"/>
    </location>
</feature>
<feature type="transmembrane region" description="Helical" evidence="5">
    <location>
        <begin position="90"/>
        <end position="106"/>
    </location>
</feature>
<dbReference type="PANTHER" id="PTHR43731">
    <property type="entry name" value="RHOMBOID PROTEASE"/>
    <property type="match status" value="1"/>
</dbReference>
<sequence>MQEEFKFTTGVFGYPIAFVLIIWLVFWFEVRFHMNFNSHGIYPKKISGLQGVIFSPFIHSGIKHLYSNTIPLYVLTTALFYFYRPIAWKVLGYGILLSGLLTWFIGRPSFHIGASGLIYVLVSFTFFKGILAKHYRLIALSLLVIFLYGSMIWYTMPIEKGISWEGHLSGLITGLIFAFIFTKEIAKPKKYVWEEEDYKEDDDPFLKHFDENGNFIESVEEPVEVEEEQEETSISIKDTTQYHELETTSKQKVNYIFKKLDKKNP</sequence>
<evidence type="ECO:0000256" key="5">
    <source>
        <dbReference type="SAM" id="Phobius"/>
    </source>
</evidence>
<evidence type="ECO:0000256" key="2">
    <source>
        <dbReference type="ARBA" id="ARBA00022692"/>
    </source>
</evidence>
<dbReference type="AlphaFoldDB" id="A0A368P8V8"/>
<evidence type="ECO:0000256" key="1">
    <source>
        <dbReference type="ARBA" id="ARBA00004141"/>
    </source>
</evidence>
<dbReference type="Gene3D" id="1.20.1540.10">
    <property type="entry name" value="Rhomboid-like"/>
    <property type="match status" value="1"/>
</dbReference>
<feature type="transmembrane region" description="Helical" evidence="5">
    <location>
        <begin position="162"/>
        <end position="181"/>
    </location>
</feature>
<keyword evidence="3 5" id="KW-1133">Transmembrane helix</keyword>
<dbReference type="EMBL" id="QPIG01000001">
    <property type="protein sequence ID" value="RCU58823.1"/>
    <property type="molecule type" value="Genomic_DNA"/>
</dbReference>
<dbReference type="GO" id="GO:0004252">
    <property type="term" value="F:serine-type endopeptidase activity"/>
    <property type="evidence" value="ECO:0007669"/>
    <property type="project" value="InterPro"/>
</dbReference>
<comment type="subcellular location">
    <subcellularLocation>
        <location evidence="1">Membrane</location>
        <topology evidence="1">Multi-pass membrane protein</topology>
    </subcellularLocation>
</comment>
<keyword evidence="7" id="KW-0378">Hydrolase</keyword>
<dbReference type="OrthoDB" id="465874at2"/>
<dbReference type="InterPro" id="IPR022764">
    <property type="entry name" value="Peptidase_S54_rhomboid_dom"/>
</dbReference>